<dbReference type="SMART" id="SM00530">
    <property type="entry name" value="HTH_XRE"/>
    <property type="match status" value="1"/>
</dbReference>
<name>A0A3D8K2U3_9BURK</name>
<dbReference type="InterPro" id="IPR001387">
    <property type="entry name" value="Cro/C1-type_HTH"/>
</dbReference>
<dbReference type="Gene3D" id="1.10.260.40">
    <property type="entry name" value="lambda repressor-like DNA-binding domains"/>
    <property type="match status" value="1"/>
</dbReference>
<dbReference type="InterPro" id="IPR036286">
    <property type="entry name" value="LexA/Signal_pep-like_sf"/>
</dbReference>
<dbReference type="Pfam" id="PF01381">
    <property type="entry name" value="HTH_3"/>
    <property type="match status" value="1"/>
</dbReference>
<dbReference type="Proteomes" id="UP000256838">
    <property type="component" value="Unassembled WGS sequence"/>
</dbReference>
<accession>A0A3D8K2U3</accession>
<dbReference type="Gene3D" id="2.10.109.10">
    <property type="entry name" value="Umud Fragment, subunit A"/>
    <property type="match status" value="1"/>
</dbReference>
<dbReference type="InterPro" id="IPR010982">
    <property type="entry name" value="Lambda_DNA-bd_dom_sf"/>
</dbReference>
<dbReference type="GO" id="GO:0003677">
    <property type="term" value="F:DNA binding"/>
    <property type="evidence" value="ECO:0007669"/>
    <property type="project" value="InterPro"/>
</dbReference>
<evidence type="ECO:0000313" key="3">
    <source>
        <dbReference type="Proteomes" id="UP000256838"/>
    </source>
</evidence>
<keyword evidence="3" id="KW-1185">Reference proteome</keyword>
<evidence type="ECO:0000259" key="1">
    <source>
        <dbReference type="PROSITE" id="PS50943"/>
    </source>
</evidence>
<dbReference type="SUPFAM" id="SSF51306">
    <property type="entry name" value="LexA/Signal peptidase"/>
    <property type="match status" value="1"/>
</dbReference>
<dbReference type="CDD" id="cd00093">
    <property type="entry name" value="HTH_XRE"/>
    <property type="match status" value="1"/>
</dbReference>
<proteinExistence type="predicted"/>
<dbReference type="PROSITE" id="PS50943">
    <property type="entry name" value="HTH_CROC1"/>
    <property type="match status" value="1"/>
</dbReference>
<dbReference type="AlphaFoldDB" id="A0A3D8K2U3"/>
<comment type="caution">
    <text evidence="2">The sequence shown here is derived from an EMBL/GenBank/DDBJ whole genome shotgun (WGS) entry which is preliminary data.</text>
</comment>
<evidence type="ECO:0000313" key="2">
    <source>
        <dbReference type="EMBL" id="RDU99195.1"/>
    </source>
</evidence>
<sequence>MTNISLETPAMTLENLADSIRGMNIHRRIRDRRLELGLSMEALAELVGVRAWQTIQQWEKEDGGTAPKRDRLKKVSEALRTTPEYLLFGSPAPLPEIHGGDDALINPLRRMEVMASGADRGWMVDISALAPDSFLFLIPDDSMAPRFFRGDYAIVEPAVTPEVEDDVLVGFANGRIALMRLLSRRAGIRLGTWSDAAATTYSEPEIVWMHCVSGFVPARRIKRA</sequence>
<reference evidence="2 3" key="1">
    <citation type="submission" date="2018-08" db="EMBL/GenBank/DDBJ databases">
        <title>Paraburkholderia sp. DHOM06 isolated from forest soil.</title>
        <authorList>
            <person name="Gao Z.-H."/>
            <person name="Qiu L.-H."/>
        </authorList>
    </citation>
    <scope>NUCLEOTIDE SEQUENCE [LARGE SCALE GENOMIC DNA]</scope>
    <source>
        <strain evidence="2 3">DHOM06</strain>
    </source>
</reference>
<protein>
    <submittedName>
        <fullName evidence="2">Helix-turn-helix domain-containing protein</fullName>
    </submittedName>
</protein>
<dbReference type="SUPFAM" id="SSF47413">
    <property type="entry name" value="lambda repressor-like DNA-binding domains"/>
    <property type="match status" value="1"/>
</dbReference>
<dbReference type="EMBL" id="QRGA01000005">
    <property type="protein sequence ID" value="RDU99195.1"/>
    <property type="molecule type" value="Genomic_DNA"/>
</dbReference>
<feature type="domain" description="HTH cro/C1-type" evidence="1">
    <location>
        <begin position="29"/>
        <end position="86"/>
    </location>
</feature>
<dbReference type="OrthoDB" id="9021722at2"/>
<gene>
    <name evidence="2" type="ORF">DWV00_08705</name>
</gene>
<dbReference type="RefSeq" id="WP_115533168.1">
    <property type="nucleotide sequence ID" value="NZ_QRGA01000005.1"/>
</dbReference>
<organism evidence="2 3">
    <name type="scientific">Trinickia dinghuensis</name>
    <dbReference type="NCBI Taxonomy" id="2291023"/>
    <lineage>
        <taxon>Bacteria</taxon>
        <taxon>Pseudomonadati</taxon>
        <taxon>Pseudomonadota</taxon>
        <taxon>Betaproteobacteria</taxon>
        <taxon>Burkholderiales</taxon>
        <taxon>Burkholderiaceae</taxon>
        <taxon>Trinickia</taxon>
    </lineage>
</organism>